<feature type="domain" description="Primosomal DnaI N-terminal" evidence="1">
    <location>
        <begin position="1"/>
        <end position="49"/>
    </location>
</feature>
<dbReference type="AlphaFoldDB" id="E1NSU9"/>
<accession>E1NSU9</accession>
<proteinExistence type="predicted"/>
<comment type="caution">
    <text evidence="2">The sequence shown here is derived from an EMBL/GenBank/DDBJ whole genome shotgun (WGS) entry which is preliminary data.</text>
</comment>
<organism evidence="2 3">
    <name type="scientific">Lactobacillus iners LactinV 01V1-a</name>
    <dbReference type="NCBI Taxonomy" id="879297"/>
    <lineage>
        <taxon>Bacteria</taxon>
        <taxon>Bacillati</taxon>
        <taxon>Bacillota</taxon>
        <taxon>Bacilli</taxon>
        <taxon>Lactobacillales</taxon>
        <taxon>Lactobacillaceae</taxon>
        <taxon>Lactobacillus</taxon>
    </lineage>
</organism>
<dbReference type="Pfam" id="PF07319">
    <property type="entry name" value="DnaI_N"/>
    <property type="match status" value="1"/>
</dbReference>
<evidence type="ECO:0000313" key="2">
    <source>
        <dbReference type="EMBL" id="EFO70809.1"/>
    </source>
</evidence>
<name>E1NSU9_9LACO</name>
<sequence length="53" mass="6158">MENISSILKKIIANHKCQINQDQIIDLVLNNASVQEFLQVHKLKITDDIFKDH</sequence>
<evidence type="ECO:0000313" key="3">
    <source>
        <dbReference type="Proteomes" id="UP000003648"/>
    </source>
</evidence>
<dbReference type="EMBL" id="AEHQ01000049">
    <property type="protein sequence ID" value="EFO70809.1"/>
    <property type="molecule type" value="Genomic_DNA"/>
</dbReference>
<evidence type="ECO:0000259" key="1">
    <source>
        <dbReference type="Pfam" id="PF07319"/>
    </source>
</evidence>
<protein>
    <recommendedName>
        <fullName evidence="1">Primosomal DnaI N-terminal domain-containing protein</fullName>
    </recommendedName>
</protein>
<dbReference type="Proteomes" id="UP000003648">
    <property type="component" value="Unassembled WGS sequence"/>
</dbReference>
<dbReference type="InterPro" id="IPR009928">
    <property type="entry name" value="DnaI_N"/>
</dbReference>
<gene>
    <name evidence="2" type="ORF">HMPREF9211_1437</name>
</gene>
<reference evidence="2 3" key="1">
    <citation type="submission" date="2010-09" db="EMBL/GenBank/DDBJ databases">
        <authorList>
            <person name="Durkin A.S."/>
            <person name="Madupu R."/>
            <person name="Torralba M."/>
            <person name="Gillis M."/>
            <person name="Methe B."/>
            <person name="Sutton G."/>
            <person name="Nelson K.E."/>
        </authorList>
    </citation>
    <scope>NUCLEOTIDE SEQUENCE [LARGE SCALE GENOMIC DNA]</scope>
    <source>
        <strain evidence="2 3">LactinV 01V1-a</strain>
    </source>
</reference>